<dbReference type="InterPro" id="IPR034505">
    <property type="entry name" value="Coproporphyrinogen-III_oxidase"/>
</dbReference>
<dbReference type="GO" id="GO:0051989">
    <property type="term" value="F:coproporphyrinogen dehydrogenase activity"/>
    <property type="evidence" value="ECO:0007669"/>
    <property type="project" value="UniProtKB-EC"/>
</dbReference>
<gene>
    <name evidence="2" type="primary">hemN_1</name>
    <name evidence="2" type="ORF">Poly21_00070</name>
</gene>
<accession>A0A5C6C2X7</accession>
<dbReference type="RefSeq" id="WP_146404731.1">
    <property type="nucleotide sequence ID" value="NZ_SJPU01000001.1"/>
</dbReference>
<keyword evidence="3" id="KW-1185">Reference proteome</keyword>
<dbReference type="Pfam" id="PF04055">
    <property type="entry name" value="Radical_SAM"/>
    <property type="match status" value="1"/>
</dbReference>
<dbReference type="Proteomes" id="UP000319908">
    <property type="component" value="Unassembled WGS sequence"/>
</dbReference>
<dbReference type="InterPro" id="IPR006638">
    <property type="entry name" value="Elp3/MiaA/NifB-like_rSAM"/>
</dbReference>
<dbReference type="OrthoDB" id="9808022at2"/>
<dbReference type="EMBL" id="SJPU01000001">
    <property type="protein sequence ID" value="TWU17856.1"/>
    <property type="molecule type" value="Genomic_DNA"/>
</dbReference>
<dbReference type="SFLD" id="SFLDG01065">
    <property type="entry name" value="anaerobic_coproporphyrinogen-I"/>
    <property type="match status" value="1"/>
</dbReference>
<dbReference type="InterPro" id="IPR058240">
    <property type="entry name" value="rSAM_sf"/>
</dbReference>
<sequence length="453" mass="51202">MPTSSGKRERVSCGHRSQTLAAAIAEDQYAGYAYAYPHKTSYRELDPPVSLAEAWAAEDKSQLYLYLHLPFCEMRCGFCNLFTASQPADELVQQTLDAIARQSRIVAGAVQPQAIAQVAIGGGTPTYLNASELRRVFEIIRRDWPVDLGSVPFSVEVSPATVDADKLRLMVDFGVRRISMGVQSFVERDLSSLGRPQKNDQVDSAIDLIRRSGVEVFNLDLIYGNHDQTESDWLRTVQHALDYRPEEVFLYPLYVRELTGLGRTGRSPAENRRHLYGLGRDLLLQAGFRQISMRMFRRVDVDYSTQHCCQEDGMVGLGPGARSYTSALHSSSEYAVSGLGVRKIIANFNERSDEQFGRADYGVWLNEEEQSRRYLIRSLLQIDGLGRQAFIIQFGDDVRNLLPQVDELVEQGVAELTPDRLFLNEEGLTHSDVIGPWLYSHSVRQRMEQFHLR</sequence>
<dbReference type="PANTHER" id="PTHR13932">
    <property type="entry name" value="COPROPORPHYRINIGEN III OXIDASE"/>
    <property type="match status" value="1"/>
</dbReference>
<protein>
    <submittedName>
        <fullName evidence="2">Oxygen-independent coproporphyrinogen-III oxidase 1</fullName>
        <ecNumber evidence="2">1.3.98.3</ecNumber>
    </submittedName>
</protein>
<dbReference type="Gene3D" id="3.30.750.200">
    <property type="match status" value="1"/>
</dbReference>
<dbReference type="SMART" id="SM00729">
    <property type="entry name" value="Elp3"/>
    <property type="match status" value="1"/>
</dbReference>
<reference evidence="2 3" key="1">
    <citation type="journal article" date="2020" name="Antonie Van Leeuwenhoek">
        <title>Rhodopirellula heiligendammensis sp. nov., Rhodopirellula pilleata sp. nov., and Rhodopirellula solitaria sp. nov. isolated from natural or artificial marine surfaces in Northern Germany and California, USA, and emended description of the genus Rhodopirellula.</title>
        <authorList>
            <person name="Kallscheuer N."/>
            <person name="Wiegand S."/>
            <person name="Jogler M."/>
            <person name="Boedeker C."/>
            <person name="Peeters S.H."/>
            <person name="Rast P."/>
            <person name="Heuer A."/>
            <person name="Jetten M.S.M."/>
            <person name="Rohde M."/>
            <person name="Jogler C."/>
        </authorList>
    </citation>
    <scope>NUCLEOTIDE SEQUENCE [LARGE SCALE GENOMIC DNA]</scope>
    <source>
        <strain evidence="2 3">Poly21</strain>
    </source>
</reference>
<dbReference type="PROSITE" id="PS51918">
    <property type="entry name" value="RADICAL_SAM"/>
    <property type="match status" value="1"/>
</dbReference>
<dbReference type="GO" id="GO:0006779">
    <property type="term" value="P:porphyrin-containing compound biosynthetic process"/>
    <property type="evidence" value="ECO:0007669"/>
    <property type="project" value="TreeGrafter"/>
</dbReference>
<evidence type="ECO:0000259" key="1">
    <source>
        <dbReference type="PROSITE" id="PS51918"/>
    </source>
</evidence>
<evidence type="ECO:0000313" key="3">
    <source>
        <dbReference type="Proteomes" id="UP000319908"/>
    </source>
</evidence>
<evidence type="ECO:0000313" key="2">
    <source>
        <dbReference type="EMBL" id="TWU17856.1"/>
    </source>
</evidence>
<name>A0A5C6C2X7_9BACT</name>
<comment type="caution">
    <text evidence="2">The sequence shown here is derived from an EMBL/GenBank/DDBJ whole genome shotgun (WGS) entry which is preliminary data.</text>
</comment>
<dbReference type="SUPFAM" id="SSF102114">
    <property type="entry name" value="Radical SAM enzymes"/>
    <property type="match status" value="1"/>
</dbReference>
<dbReference type="NCBIfam" id="NF006067">
    <property type="entry name" value="PRK08208.1"/>
    <property type="match status" value="1"/>
</dbReference>
<organism evidence="2 3">
    <name type="scientific">Allorhodopirellula heiligendammensis</name>
    <dbReference type="NCBI Taxonomy" id="2714739"/>
    <lineage>
        <taxon>Bacteria</taxon>
        <taxon>Pseudomonadati</taxon>
        <taxon>Planctomycetota</taxon>
        <taxon>Planctomycetia</taxon>
        <taxon>Pirellulales</taxon>
        <taxon>Pirellulaceae</taxon>
        <taxon>Allorhodopirellula</taxon>
    </lineage>
</organism>
<proteinExistence type="predicted"/>
<keyword evidence="2" id="KW-0560">Oxidoreductase</keyword>
<dbReference type="AlphaFoldDB" id="A0A5C6C2X7"/>
<feature type="domain" description="Radical SAM core" evidence="1">
    <location>
        <begin position="57"/>
        <end position="289"/>
    </location>
</feature>
<dbReference type="InterPro" id="IPR007197">
    <property type="entry name" value="rSAM"/>
</dbReference>
<dbReference type="PANTHER" id="PTHR13932:SF5">
    <property type="entry name" value="RADICAL S-ADENOSYL METHIONINE DOMAIN-CONTAINING PROTEIN 1, MITOCHONDRIAL"/>
    <property type="match status" value="1"/>
</dbReference>
<dbReference type="GO" id="GO:0005737">
    <property type="term" value="C:cytoplasm"/>
    <property type="evidence" value="ECO:0007669"/>
    <property type="project" value="TreeGrafter"/>
</dbReference>
<dbReference type="CDD" id="cd01335">
    <property type="entry name" value="Radical_SAM"/>
    <property type="match status" value="1"/>
</dbReference>
<dbReference type="SFLD" id="SFLDS00029">
    <property type="entry name" value="Radical_SAM"/>
    <property type="match status" value="1"/>
</dbReference>
<dbReference type="EC" id="1.3.98.3" evidence="2"/>
<dbReference type="GO" id="GO:0051539">
    <property type="term" value="F:4 iron, 4 sulfur cluster binding"/>
    <property type="evidence" value="ECO:0007669"/>
    <property type="project" value="TreeGrafter"/>
</dbReference>